<dbReference type="EMBL" id="LWSG01000012">
    <property type="protein sequence ID" value="OAS86574.1"/>
    <property type="molecule type" value="Genomic_DNA"/>
</dbReference>
<feature type="transmembrane region" description="Helical" evidence="1">
    <location>
        <begin position="63"/>
        <end position="85"/>
    </location>
</feature>
<dbReference type="RefSeq" id="WP_066330637.1">
    <property type="nucleotide sequence ID" value="NZ_LWSG01000012.1"/>
</dbReference>
<dbReference type="OrthoDB" id="2923255at2"/>
<keyword evidence="1" id="KW-0812">Transmembrane</keyword>
<keyword evidence="1" id="KW-0472">Membrane</keyword>
<dbReference type="InterPro" id="IPR058895">
    <property type="entry name" value="YkoA-like"/>
</dbReference>
<protein>
    <submittedName>
        <fullName evidence="2">Uncharacterized protein</fullName>
    </submittedName>
</protein>
<reference evidence="3" key="1">
    <citation type="submission" date="2016-04" db="EMBL/GenBank/DDBJ databases">
        <authorList>
            <person name="Lyu Z."/>
            <person name="Lyu W."/>
        </authorList>
    </citation>
    <scope>NUCLEOTIDE SEQUENCE [LARGE SCALE GENOMIC DNA]</scope>
    <source>
        <strain evidence="3">C44</strain>
    </source>
</reference>
<organism evidence="2 3">
    <name type="scientific">Metabacillus litoralis</name>
    <dbReference type="NCBI Taxonomy" id="152268"/>
    <lineage>
        <taxon>Bacteria</taxon>
        <taxon>Bacillati</taxon>
        <taxon>Bacillota</taxon>
        <taxon>Bacilli</taxon>
        <taxon>Bacillales</taxon>
        <taxon>Bacillaceae</taxon>
        <taxon>Metabacillus</taxon>
    </lineage>
</organism>
<comment type="caution">
    <text evidence="2">The sequence shown here is derived from an EMBL/GenBank/DDBJ whole genome shotgun (WGS) entry which is preliminary data.</text>
</comment>
<evidence type="ECO:0000256" key="1">
    <source>
        <dbReference type="SAM" id="Phobius"/>
    </source>
</evidence>
<gene>
    <name evidence="2" type="ORF">A6K24_03435</name>
</gene>
<dbReference type="Pfam" id="PF26313">
    <property type="entry name" value="YkoA"/>
    <property type="match status" value="1"/>
</dbReference>
<sequence>MKLHTLIEYCLLIFCSGAYFAFLGFRSNGLTFIIGVIILYIIINFSTKKILPRYHLENKKMSVLISVLSIIGTVFITMLILTILVT</sequence>
<evidence type="ECO:0000313" key="3">
    <source>
        <dbReference type="Proteomes" id="UP000078534"/>
    </source>
</evidence>
<accession>A0A179SYY8</accession>
<evidence type="ECO:0000313" key="2">
    <source>
        <dbReference type="EMBL" id="OAS86574.1"/>
    </source>
</evidence>
<proteinExistence type="predicted"/>
<keyword evidence="1" id="KW-1133">Transmembrane helix</keyword>
<dbReference type="AlphaFoldDB" id="A0A179SYY8"/>
<feature type="transmembrane region" description="Helical" evidence="1">
    <location>
        <begin position="31"/>
        <end position="51"/>
    </location>
</feature>
<dbReference type="Proteomes" id="UP000078534">
    <property type="component" value="Unassembled WGS sequence"/>
</dbReference>
<name>A0A179SYY8_9BACI</name>
<keyword evidence="3" id="KW-1185">Reference proteome</keyword>